<keyword evidence="2" id="KW-0378">Hydrolase</keyword>
<proteinExistence type="predicted"/>
<dbReference type="OrthoDB" id="5379188at2"/>
<evidence type="ECO:0000313" key="2">
    <source>
        <dbReference type="EMBL" id="TLP38361.1"/>
    </source>
</evidence>
<reference evidence="2 3" key="1">
    <citation type="submission" date="2019-05" db="EMBL/GenBank/DDBJ databases">
        <title>Arcobacter sp. nov., isolated from sea sediment.</title>
        <authorList>
            <person name="Kim W."/>
        </authorList>
    </citation>
    <scope>NUCLEOTIDE SEQUENCE [LARGE SCALE GENOMIC DNA]</scope>
    <source>
        <strain evidence="2 3">CAU 1517</strain>
    </source>
</reference>
<name>A0A5R8Y0G3_9BACT</name>
<dbReference type="RefSeq" id="WP_138152355.1">
    <property type="nucleotide sequence ID" value="NZ_VANU01000003.1"/>
</dbReference>
<dbReference type="Pfam" id="PF13391">
    <property type="entry name" value="HNH_2"/>
    <property type="match status" value="1"/>
</dbReference>
<sequence>MAISEKTRKMLWAKSGNRCAICKIELITEQETDSKLNIGEECHIISSKLKGPRHKPNLNDYDTFDNLILLCRNHHKEIDTLIDSFPEEILRYMKQNHENWVQKTLKKELDSNKNIEEIKFLIRISSGKELMNILSDVMGYRVDYDNIISKDEADYIGSTLQTFIDYGEISSDLEIQDKINIGLEFDNQIKKLDEEGYFIFGEKNVEEYRGVKNFSIATLLIKRKDNEEIIKVNLNENEAHNKP</sequence>
<evidence type="ECO:0000313" key="3">
    <source>
        <dbReference type="Proteomes" id="UP000308901"/>
    </source>
</evidence>
<dbReference type="CDD" id="cd00085">
    <property type="entry name" value="HNHc"/>
    <property type="match status" value="1"/>
</dbReference>
<keyword evidence="2" id="KW-0540">Nuclease</keyword>
<dbReference type="GO" id="GO:0004519">
    <property type="term" value="F:endonuclease activity"/>
    <property type="evidence" value="ECO:0007669"/>
    <property type="project" value="UniProtKB-KW"/>
</dbReference>
<organism evidence="2 3">
    <name type="scientific">Arcobacter arenosus</name>
    <dbReference type="NCBI Taxonomy" id="2576037"/>
    <lineage>
        <taxon>Bacteria</taxon>
        <taxon>Pseudomonadati</taxon>
        <taxon>Campylobacterota</taxon>
        <taxon>Epsilonproteobacteria</taxon>
        <taxon>Campylobacterales</taxon>
        <taxon>Arcobacteraceae</taxon>
        <taxon>Arcobacter</taxon>
    </lineage>
</organism>
<dbReference type="InterPro" id="IPR003615">
    <property type="entry name" value="HNH_nuc"/>
</dbReference>
<evidence type="ECO:0000259" key="1">
    <source>
        <dbReference type="Pfam" id="PF13391"/>
    </source>
</evidence>
<dbReference type="Proteomes" id="UP000308901">
    <property type="component" value="Unassembled WGS sequence"/>
</dbReference>
<dbReference type="EMBL" id="VANU01000003">
    <property type="protein sequence ID" value="TLP38361.1"/>
    <property type="molecule type" value="Genomic_DNA"/>
</dbReference>
<accession>A0A5R8Y0G3</accession>
<protein>
    <submittedName>
        <fullName evidence="2">HNH endonuclease</fullName>
    </submittedName>
</protein>
<keyword evidence="2" id="KW-0255">Endonuclease</keyword>
<dbReference type="AlphaFoldDB" id="A0A5R8Y0G3"/>
<gene>
    <name evidence="2" type="ORF">FDK22_07760</name>
</gene>
<feature type="domain" description="HNH nuclease" evidence="1">
    <location>
        <begin position="19"/>
        <end position="79"/>
    </location>
</feature>
<comment type="caution">
    <text evidence="2">The sequence shown here is derived from an EMBL/GenBank/DDBJ whole genome shotgun (WGS) entry which is preliminary data.</text>
</comment>
<keyword evidence="3" id="KW-1185">Reference proteome</keyword>